<evidence type="ECO:0000256" key="8">
    <source>
        <dbReference type="ARBA" id="ARBA00022692"/>
    </source>
</evidence>
<dbReference type="GO" id="GO:0051119">
    <property type="term" value="F:sugar transmembrane transporter activity"/>
    <property type="evidence" value="ECO:0007669"/>
    <property type="project" value="InterPro"/>
</dbReference>
<keyword evidence="5" id="KW-0813">Transport</keyword>
<keyword evidence="10 13" id="KW-1133">Transmembrane helix</keyword>
<evidence type="ECO:0000313" key="14">
    <source>
        <dbReference type="EMBL" id="CAG6784906.1"/>
    </source>
</evidence>
<name>A0A8D9BJ65_9HEMI</name>
<keyword evidence="7 14" id="KW-0762">Sugar transport</keyword>
<evidence type="ECO:0000256" key="5">
    <source>
        <dbReference type="ARBA" id="ARBA00022448"/>
    </source>
</evidence>
<dbReference type="PANTHER" id="PTHR10791">
    <property type="entry name" value="RAG1-ACTIVATING PROTEIN 1"/>
    <property type="match status" value="1"/>
</dbReference>
<dbReference type="GO" id="GO:0000139">
    <property type="term" value="C:Golgi membrane"/>
    <property type="evidence" value="ECO:0007669"/>
    <property type="project" value="UniProtKB-SubCell"/>
</dbReference>
<dbReference type="InterPro" id="IPR004316">
    <property type="entry name" value="SWEET_rpt"/>
</dbReference>
<keyword evidence="12 13" id="KW-0472">Membrane</keyword>
<evidence type="ECO:0000256" key="7">
    <source>
        <dbReference type="ARBA" id="ARBA00022597"/>
    </source>
</evidence>
<keyword evidence="11" id="KW-0333">Golgi apparatus</keyword>
<dbReference type="EMBL" id="HBUF01261470">
    <property type="protein sequence ID" value="CAG6683010.1"/>
    <property type="molecule type" value="Transcribed_RNA"/>
</dbReference>
<dbReference type="EMBL" id="HBUF01261469">
    <property type="protein sequence ID" value="CAG6683009.1"/>
    <property type="molecule type" value="Transcribed_RNA"/>
</dbReference>
<dbReference type="FunFam" id="1.20.1280.290:FF:000004">
    <property type="entry name" value="Sugar transporter SWEET"/>
    <property type="match status" value="1"/>
</dbReference>
<evidence type="ECO:0000256" key="13">
    <source>
        <dbReference type="SAM" id="Phobius"/>
    </source>
</evidence>
<proteinExistence type="inferred from homology"/>
<evidence type="ECO:0000256" key="4">
    <source>
        <dbReference type="ARBA" id="ARBA00021741"/>
    </source>
</evidence>
<dbReference type="PANTHER" id="PTHR10791:SF5">
    <property type="entry name" value="SUGAR TRANSPORTER SWEET"/>
    <property type="match status" value="1"/>
</dbReference>
<evidence type="ECO:0000256" key="10">
    <source>
        <dbReference type="ARBA" id="ARBA00022989"/>
    </source>
</evidence>
<keyword evidence="9" id="KW-0677">Repeat</keyword>
<evidence type="ECO:0000256" key="11">
    <source>
        <dbReference type="ARBA" id="ARBA00023034"/>
    </source>
</evidence>
<sequence length="219" mass="24450">MPLEQYKDIVATACSVTTIAQAFAPVFMLIEIVKTGHTHNHDSTPFVGGLVMCTLMLKHGLIMNDPVMLQVNVFTIVLNVIYFAVFYAYTINRKNLHLQVAKAAGFVSIILGYAYVEASENLEHRFGLIVTVFMFALLSAPLLGIKEIVKKEDASSLPFPMILSGTVVTFLWFLYGFIIQNLFIQFQNIAAFTLCSTQLTLCILFPGSKTKKKKDVKKQ</sequence>
<evidence type="ECO:0000256" key="1">
    <source>
        <dbReference type="ARBA" id="ARBA00004651"/>
    </source>
</evidence>
<comment type="subcellular location">
    <subcellularLocation>
        <location evidence="1">Cell membrane</location>
        <topology evidence="1">Multi-pass membrane protein</topology>
    </subcellularLocation>
    <subcellularLocation>
        <location evidence="2">Golgi apparatus membrane</location>
        <topology evidence="2">Multi-pass membrane protein</topology>
    </subcellularLocation>
</comment>
<protein>
    <recommendedName>
        <fullName evidence="4">Sugar transporter SWEET1</fullName>
    </recommendedName>
</protein>
<accession>A0A8D9BJ65</accession>
<dbReference type="AlphaFoldDB" id="A0A8D9BJ65"/>
<organism evidence="14">
    <name type="scientific">Cacopsylla melanoneura</name>
    <dbReference type="NCBI Taxonomy" id="428564"/>
    <lineage>
        <taxon>Eukaryota</taxon>
        <taxon>Metazoa</taxon>
        <taxon>Ecdysozoa</taxon>
        <taxon>Arthropoda</taxon>
        <taxon>Hexapoda</taxon>
        <taxon>Insecta</taxon>
        <taxon>Pterygota</taxon>
        <taxon>Neoptera</taxon>
        <taxon>Paraneoptera</taxon>
        <taxon>Hemiptera</taxon>
        <taxon>Sternorrhyncha</taxon>
        <taxon>Psylloidea</taxon>
        <taxon>Psyllidae</taxon>
        <taxon>Psyllinae</taxon>
        <taxon>Cacopsylla</taxon>
    </lineage>
</organism>
<feature type="transmembrane region" description="Helical" evidence="13">
    <location>
        <begin position="69"/>
        <end position="89"/>
    </location>
</feature>
<dbReference type="EMBL" id="HBUF01101395">
    <property type="protein sequence ID" value="CAG6638118.1"/>
    <property type="molecule type" value="Transcribed_RNA"/>
</dbReference>
<feature type="transmembrane region" description="Helical" evidence="13">
    <location>
        <begin position="6"/>
        <end position="33"/>
    </location>
</feature>
<evidence type="ECO:0000256" key="2">
    <source>
        <dbReference type="ARBA" id="ARBA00004653"/>
    </source>
</evidence>
<evidence type="ECO:0000256" key="12">
    <source>
        <dbReference type="ARBA" id="ARBA00023136"/>
    </source>
</evidence>
<feature type="transmembrane region" description="Helical" evidence="13">
    <location>
        <begin position="157"/>
        <end position="178"/>
    </location>
</feature>
<dbReference type="Pfam" id="PF03083">
    <property type="entry name" value="MtN3_slv"/>
    <property type="match status" value="2"/>
</dbReference>
<evidence type="ECO:0000256" key="6">
    <source>
        <dbReference type="ARBA" id="ARBA00022475"/>
    </source>
</evidence>
<feature type="transmembrane region" description="Helical" evidence="13">
    <location>
        <begin position="96"/>
        <end position="116"/>
    </location>
</feature>
<evidence type="ECO:0000256" key="9">
    <source>
        <dbReference type="ARBA" id="ARBA00022737"/>
    </source>
</evidence>
<dbReference type="Gene3D" id="1.20.1280.290">
    <property type="match status" value="2"/>
</dbReference>
<comment type="similarity">
    <text evidence="3">Belongs to the SWEET sugar transporter family.</text>
</comment>
<evidence type="ECO:0000256" key="3">
    <source>
        <dbReference type="ARBA" id="ARBA00007809"/>
    </source>
</evidence>
<reference evidence="14" key="1">
    <citation type="submission" date="2021-05" db="EMBL/GenBank/DDBJ databases">
        <authorList>
            <person name="Alioto T."/>
            <person name="Alioto T."/>
            <person name="Gomez Garrido J."/>
        </authorList>
    </citation>
    <scope>NUCLEOTIDE SEQUENCE</scope>
</reference>
<feature type="transmembrane region" description="Helical" evidence="13">
    <location>
        <begin position="184"/>
        <end position="205"/>
    </location>
</feature>
<keyword evidence="8 13" id="KW-0812">Transmembrane</keyword>
<dbReference type="InterPro" id="IPR047664">
    <property type="entry name" value="SWEET"/>
</dbReference>
<keyword evidence="6" id="KW-1003">Cell membrane</keyword>
<feature type="transmembrane region" description="Helical" evidence="13">
    <location>
        <begin position="128"/>
        <end position="145"/>
    </location>
</feature>
<dbReference type="GO" id="GO:0005886">
    <property type="term" value="C:plasma membrane"/>
    <property type="evidence" value="ECO:0007669"/>
    <property type="project" value="UniProtKB-SubCell"/>
</dbReference>
<dbReference type="EMBL" id="HBUF01640662">
    <property type="protein sequence ID" value="CAG6784906.1"/>
    <property type="molecule type" value="Transcribed_RNA"/>
</dbReference>